<dbReference type="GO" id="GO:0005739">
    <property type="term" value="C:mitochondrion"/>
    <property type="evidence" value="ECO:0007669"/>
    <property type="project" value="TreeGrafter"/>
</dbReference>
<evidence type="ECO:0000313" key="6">
    <source>
        <dbReference type="Proteomes" id="UP001314263"/>
    </source>
</evidence>
<reference evidence="5 6" key="1">
    <citation type="submission" date="2023-10" db="EMBL/GenBank/DDBJ databases">
        <authorList>
            <person name="Maclean D."/>
            <person name="Macfadyen A."/>
        </authorList>
    </citation>
    <scope>NUCLEOTIDE SEQUENCE [LARGE SCALE GENOMIC DNA]</scope>
</reference>
<sequence>MLILPRLGKHRGRISSALSTLSKTWSSAFHNSHLSDHADLHPRDMTGSEHSKLTSAIARQPLLADASIVAVHQITPSVKRLRLHVQDRSFSFQPGQWIDFHAPGVPIIGGYSIVSPPSQLTSLRTFDIAVKQSSHSPAHWVHTQAVQGVQVKVQVGGEFVLTAADLGRPLLFVAGGIGITPLMSMISYYVEKVPSLLKAGMQPSATLLYSAGLGEELAFRAELNDLQESSEGRLAVKYFVTQEVDKDAPQEHTRLDLEYRRLRPEDISVCLQQAGHSCAAEKGPLMFLCGPPQMCGHVVEYAQSLGMPKGCVRTEKWW</sequence>
<dbReference type="Gene3D" id="3.40.50.80">
    <property type="entry name" value="Nucleotide-binding domain of ferredoxin-NADP reductase (FNR) module"/>
    <property type="match status" value="1"/>
</dbReference>
<gene>
    <name evidence="5" type="ORF">CVIRNUC_002835</name>
</gene>
<keyword evidence="2" id="KW-0520">NAD</keyword>
<keyword evidence="1" id="KW-0560">Oxidoreductase</keyword>
<dbReference type="Proteomes" id="UP001314263">
    <property type="component" value="Unassembled WGS sequence"/>
</dbReference>
<evidence type="ECO:0000256" key="3">
    <source>
        <dbReference type="ARBA" id="ARBA00040516"/>
    </source>
</evidence>
<comment type="caution">
    <text evidence="5">The sequence shown here is derived from an EMBL/GenBank/DDBJ whole genome shotgun (WGS) entry which is preliminary data.</text>
</comment>
<dbReference type="PRINTS" id="PR00410">
    <property type="entry name" value="PHEHYDRXLASE"/>
</dbReference>
<proteinExistence type="predicted"/>
<name>A0AAV1HYD6_9CHLO</name>
<dbReference type="Pfam" id="PF00175">
    <property type="entry name" value="NAD_binding_1"/>
    <property type="match status" value="1"/>
</dbReference>
<dbReference type="InterPro" id="IPR039261">
    <property type="entry name" value="FNR_nucleotide-bd"/>
</dbReference>
<dbReference type="AlphaFoldDB" id="A0AAV1HYD6"/>
<keyword evidence="6" id="KW-1185">Reference proteome</keyword>
<dbReference type="PANTHER" id="PTHR46505:SF1">
    <property type="entry name" value="OXIDOREDUCTASE NAD-BINDING DOMAIN-CONTAINING PROTEIN 1"/>
    <property type="match status" value="1"/>
</dbReference>
<dbReference type="CDD" id="cd00322">
    <property type="entry name" value="FNR_like"/>
    <property type="match status" value="1"/>
</dbReference>
<dbReference type="InterPro" id="IPR052128">
    <property type="entry name" value="Oxidoreductase_NAD-binding"/>
</dbReference>
<evidence type="ECO:0000259" key="4">
    <source>
        <dbReference type="PROSITE" id="PS51384"/>
    </source>
</evidence>
<dbReference type="PROSITE" id="PS51384">
    <property type="entry name" value="FAD_FR"/>
    <property type="match status" value="1"/>
</dbReference>
<evidence type="ECO:0000256" key="1">
    <source>
        <dbReference type="ARBA" id="ARBA00023002"/>
    </source>
</evidence>
<dbReference type="EMBL" id="CAUYUE010000004">
    <property type="protein sequence ID" value="CAK0761177.1"/>
    <property type="molecule type" value="Genomic_DNA"/>
</dbReference>
<dbReference type="Gene3D" id="2.40.30.10">
    <property type="entry name" value="Translation factors"/>
    <property type="match status" value="1"/>
</dbReference>
<dbReference type="InterPro" id="IPR001433">
    <property type="entry name" value="OxRdtase_FAD/NAD-bd"/>
</dbReference>
<protein>
    <recommendedName>
        <fullName evidence="3">Oxidoreductase NAD-binding domain-containing protein 1</fullName>
    </recommendedName>
</protein>
<feature type="domain" description="FAD-binding FR-type" evidence="4">
    <location>
        <begin position="61"/>
        <end position="162"/>
    </location>
</feature>
<dbReference type="SUPFAM" id="SSF63380">
    <property type="entry name" value="Riboflavin synthase domain-like"/>
    <property type="match status" value="1"/>
</dbReference>
<dbReference type="InterPro" id="IPR017927">
    <property type="entry name" value="FAD-bd_FR_type"/>
</dbReference>
<evidence type="ECO:0000313" key="5">
    <source>
        <dbReference type="EMBL" id="CAK0761177.1"/>
    </source>
</evidence>
<dbReference type="InterPro" id="IPR017938">
    <property type="entry name" value="Riboflavin_synthase-like_b-brl"/>
</dbReference>
<dbReference type="SUPFAM" id="SSF52343">
    <property type="entry name" value="Ferredoxin reductase-like, C-terminal NADP-linked domain"/>
    <property type="match status" value="1"/>
</dbReference>
<dbReference type="PANTHER" id="PTHR46505">
    <property type="entry name" value="OXIDOREDUCTASE NAD-BINDING DOMAIN-CONTAINING PROTEIN 1"/>
    <property type="match status" value="1"/>
</dbReference>
<evidence type="ECO:0000256" key="2">
    <source>
        <dbReference type="ARBA" id="ARBA00023027"/>
    </source>
</evidence>
<dbReference type="GO" id="GO:0016491">
    <property type="term" value="F:oxidoreductase activity"/>
    <property type="evidence" value="ECO:0007669"/>
    <property type="project" value="UniProtKB-KW"/>
</dbReference>
<organism evidence="5 6">
    <name type="scientific">Coccomyxa viridis</name>
    <dbReference type="NCBI Taxonomy" id="1274662"/>
    <lineage>
        <taxon>Eukaryota</taxon>
        <taxon>Viridiplantae</taxon>
        <taxon>Chlorophyta</taxon>
        <taxon>core chlorophytes</taxon>
        <taxon>Trebouxiophyceae</taxon>
        <taxon>Trebouxiophyceae incertae sedis</taxon>
        <taxon>Coccomyxaceae</taxon>
        <taxon>Coccomyxa</taxon>
    </lineage>
</organism>
<accession>A0AAV1HYD6</accession>